<feature type="region of interest" description="Disordered" evidence="5">
    <location>
        <begin position="1"/>
        <end position="74"/>
    </location>
</feature>
<keyword evidence="2" id="KW-0863">Zinc-finger</keyword>
<dbReference type="InterPro" id="IPR044817">
    <property type="entry name" value="SBP-like"/>
</dbReference>
<keyword evidence="4" id="KW-0175">Coiled coil</keyword>
<dbReference type="PANTHER" id="PTHR31251:SF169">
    <property type="entry name" value="SQUAMOSA PROMOTER-BINDING-LIKE PROTEIN 8"/>
    <property type="match status" value="1"/>
</dbReference>
<keyword evidence="3" id="KW-0862">Zinc</keyword>
<accession>A0A7S1X4U9</accession>
<dbReference type="Gene3D" id="4.10.1100.10">
    <property type="entry name" value="Transcription factor, SBP-box domain"/>
    <property type="match status" value="1"/>
</dbReference>
<dbReference type="GO" id="GO:0003677">
    <property type="term" value="F:DNA binding"/>
    <property type="evidence" value="ECO:0007669"/>
    <property type="project" value="InterPro"/>
</dbReference>
<dbReference type="InterPro" id="IPR036893">
    <property type="entry name" value="SBP_sf"/>
</dbReference>
<dbReference type="InterPro" id="IPR004333">
    <property type="entry name" value="SBP_dom"/>
</dbReference>
<sequence length="344" mass="38008">MSSPIAVGSGAPETSPAVDLVLDESPAIRAATSERKHSHVMTPSTSPAGKETVDHGTPPSLTPNSAASEGKGAGRKFAPCQVKGCVADLTKLREYNQRFKICSEHQHAETVMRGDEPLRFCQQCARLQPLADFDGKKRSCRISLEQLSVRRRKQKKIRSHDEAGAQGGSAVSENDGLLRRRRTYSDATPAGVVDRAVVPEPRHKIDLPEEPPRDTLPIQFTRPRHWRNFSLADPAMAAVQVPDFRSHRASLGGIDSDAVLWGTLAQLQDAMHVAHAEIGQLRRDVSHLEGMVRHRDEMLERAQAEMQEIRNELQAQGSHTALLAREWDGHLNKSKVLPFIKPPQ</sequence>
<dbReference type="Pfam" id="PF03110">
    <property type="entry name" value="SBP"/>
    <property type="match status" value="1"/>
</dbReference>
<gene>
    <name evidence="7" type="ORF">TCHU04912_LOCUS12881</name>
</gene>
<dbReference type="GO" id="GO:0005634">
    <property type="term" value="C:nucleus"/>
    <property type="evidence" value="ECO:0007669"/>
    <property type="project" value="InterPro"/>
</dbReference>
<proteinExistence type="predicted"/>
<feature type="coiled-coil region" evidence="4">
    <location>
        <begin position="264"/>
        <end position="319"/>
    </location>
</feature>
<evidence type="ECO:0000259" key="6">
    <source>
        <dbReference type="PROSITE" id="PS51141"/>
    </source>
</evidence>
<evidence type="ECO:0000256" key="3">
    <source>
        <dbReference type="ARBA" id="ARBA00022833"/>
    </source>
</evidence>
<evidence type="ECO:0000313" key="7">
    <source>
        <dbReference type="EMBL" id="CAD9210642.1"/>
    </source>
</evidence>
<evidence type="ECO:0000256" key="5">
    <source>
        <dbReference type="SAM" id="MobiDB-lite"/>
    </source>
</evidence>
<dbReference type="PROSITE" id="PS51141">
    <property type="entry name" value="ZF_SBP"/>
    <property type="match status" value="1"/>
</dbReference>
<organism evidence="7">
    <name type="scientific">Tetraselmis chuii</name>
    <dbReference type="NCBI Taxonomy" id="63592"/>
    <lineage>
        <taxon>Eukaryota</taxon>
        <taxon>Viridiplantae</taxon>
        <taxon>Chlorophyta</taxon>
        <taxon>core chlorophytes</taxon>
        <taxon>Chlorodendrophyceae</taxon>
        <taxon>Chlorodendrales</taxon>
        <taxon>Chlorodendraceae</taxon>
        <taxon>Tetraselmis</taxon>
    </lineage>
</organism>
<dbReference type="AlphaFoldDB" id="A0A7S1X4U9"/>
<evidence type="ECO:0000256" key="2">
    <source>
        <dbReference type="ARBA" id="ARBA00022771"/>
    </source>
</evidence>
<protein>
    <recommendedName>
        <fullName evidence="6">SBP-type domain-containing protein</fullName>
    </recommendedName>
</protein>
<evidence type="ECO:0000256" key="1">
    <source>
        <dbReference type="ARBA" id="ARBA00022723"/>
    </source>
</evidence>
<evidence type="ECO:0000256" key="4">
    <source>
        <dbReference type="SAM" id="Coils"/>
    </source>
</evidence>
<reference evidence="7" key="1">
    <citation type="submission" date="2021-01" db="EMBL/GenBank/DDBJ databases">
        <authorList>
            <person name="Corre E."/>
            <person name="Pelletier E."/>
            <person name="Niang G."/>
            <person name="Scheremetjew M."/>
            <person name="Finn R."/>
            <person name="Kale V."/>
            <person name="Holt S."/>
            <person name="Cochrane G."/>
            <person name="Meng A."/>
            <person name="Brown T."/>
            <person name="Cohen L."/>
        </authorList>
    </citation>
    <scope>NUCLEOTIDE SEQUENCE</scope>
    <source>
        <strain evidence="7">PLY429</strain>
    </source>
</reference>
<keyword evidence="1" id="KW-0479">Metal-binding</keyword>
<dbReference type="PANTHER" id="PTHR31251">
    <property type="entry name" value="SQUAMOSA PROMOTER-BINDING-LIKE PROTEIN 4"/>
    <property type="match status" value="1"/>
</dbReference>
<dbReference type="SUPFAM" id="SSF103612">
    <property type="entry name" value="SBT domain"/>
    <property type="match status" value="1"/>
</dbReference>
<feature type="region of interest" description="Disordered" evidence="5">
    <location>
        <begin position="153"/>
        <end position="180"/>
    </location>
</feature>
<name>A0A7S1X4U9_9CHLO</name>
<feature type="domain" description="SBP-type" evidence="6">
    <location>
        <begin position="77"/>
        <end position="154"/>
    </location>
</feature>
<dbReference type="GO" id="GO:0008270">
    <property type="term" value="F:zinc ion binding"/>
    <property type="evidence" value="ECO:0007669"/>
    <property type="project" value="UniProtKB-KW"/>
</dbReference>
<dbReference type="EMBL" id="HBGG01024842">
    <property type="protein sequence ID" value="CAD9210642.1"/>
    <property type="molecule type" value="Transcribed_RNA"/>
</dbReference>